<feature type="domain" description="Myb-like" evidence="4">
    <location>
        <begin position="194"/>
        <end position="244"/>
    </location>
</feature>
<dbReference type="CDD" id="cd00167">
    <property type="entry name" value="SANT"/>
    <property type="match status" value="2"/>
</dbReference>
<evidence type="ECO:0000313" key="6">
    <source>
        <dbReference type="Proteomes" id="UP000813463"/>
    </source>
</evidence>
<dbReference type="Pfam" id="PF00249">
    <property type="entry name" value="Myb_DNA-binding"/>
    <property type="match status" value="2"/>
</dbReference>
<dbReference type="PROSITE" id="PS50090">
    <property type="entry name" value="MYB_LIKE"/>
    <property type="match status" value="2"/>
</dbReference>
<dbReference type="GO" id="GO:0005634">
    <property type="term" value="C:nucleus"/>
    <property type="evidence" value="ECO:0000318"/>
    <property type="project" value="GO_Central"/>
</dbReference>
<evidence type="ECO:0000256" key="3">
    <source>
        <dbReference type="SAM" id="MobiDB-lite"/>
    </source>
</evidence>
<dbReference type="GO" id="GO:0006355">
    <property type="term" value="P:regulation of DNA-templated transcription"/>
    <property type="evidence" value="ECO:0000318"/>
    <property type="project" value="GO_Central"/>
</dbReference>
<dbReference type="Gene3D" id="1.10.10.60">
    <property type="entry name" value="Homeodomain-like"/>
    <property type="match status" value="2"/>
</dbReference>
<feature type="region of interest" description="Disordered" evidence="3">
    <location>
        <begin position="283"/>
        <end position="303"/>
    </location>
</feature>
<evidence type="ECO:0000259" key="5">
    <source>
        <dbReference type="PROSITE" id="PS51294"/>
    </source>
</evidence>
<dbReference type="InterPro" id="IPR001005">
    <property type="entry name" value="SANT/Myb"/>
</dbReference>
<dbReference type="AlphaFoldDB" id="A0A9R0IEB8"/>
<reference evidence="6" key="1">
    <citation type="journal article" date="2021" name="Nat. Commun.">
        <title>Genomic analyses provide insights into spinach domestication and the genetic basis of agronomic traits.</title>
        <authorList>
            <person name="Cai X."/>
            <person name="Sun X."/>
            <person name="Xu C."/>
            <person name="Sun H."/>
            <person name="Wang X."/>
            <person name="Ge C."/>
            <person name="Zhang Z."/>
            <person name="Wang Q."/>
            <person name="Fei Z."/>
            <person name="Jiao C."/>
            <person name="Wang Q."/>
        </authorList>
    </citation>
    <scope>NUCLEOTIDE SEQUENCE [LARGE SCALE GENOMIC DNA]</scope>
    <source>
        <strain evidence="6">cv. Varoflay</strain>
    </source>
</reference>
<accession>A0A9R0IEB8</accession>
<dbReference type="SUPFAM" id="SSF46689">
    <property type="entry name" value="Homeodomain-like"/>
    <property type="match status" value="1"/>
</dbReference>
<feature type="compositionally biased region" description="Basic residues" evidence="3">
    <location>
        <begin position="242"/>
        <end position="255"/>
    </location>
</feature>
<keyword evidence="2" id="KW-0539">Nucleus</keyword>
<dbReference type="SMART" id="SM00717">
    <property type="entry name" value="SANT"/>
    <property type="match status" value="2"/>
</dbReference>
<dbReference type="PANTHER" id="PTHR45614:SF218">
    <property type="entry name" value="TRANSCRIPTION FACTOR MYB119-RELATED"/>
    <property type="match status" value="1"/>
</dbReference>
<proteinExistence type="predicted"/>
<sequence>MVMEEDEISNNSYLNLLENPNPSLYTFTPPKIPSTSIDRFLLGGDFTRSKSETNIIPTTNVPSLDHSYLRNFMSSSSNNYYDNNNPCHFYGVGDNRIGGIMHGNMNIVNESYVEEVESRNSEVSHEAQSFVSKGWKYRRNKGNACVKGQWTTEEDSRLKSLVEKHGERKWALIAKKMVGRAGKQCRERWHNHLRDNIKKDAWDEEEERILVAAHKEYGNRWAEIAKKIPGRTENSIKNHWNATKRKQNSKKKTSNKNKVEHDAKNEPSILQDYINNQHLRNTTTTTTTTTLPNTSITPSTSLSSESSYTHIFQDVSNESCSLLSILDDRSDHETLMLMENQSQSHENSSNTDHLMMMAALQQGTSNNFISSDTLICGLLNGDMSQLIAPNDDDDMMNNYLAGNVINSTQQRKDMDLYEMIVSLNYHK</sequence>
<dbReference type="GO" id="GO:0000978">
    <property type="term" value="F:RNA polymerase II cis-regulatory region sequence-specific DNA binding"/>
    <property type="evidence" value="ECO:0000318"/>
    <property type="project" value="GO_Central"/>
</dbReference>
<feature type="domain" description="HTH myb-type" evidence="5">
    <location>
        <begin position="198"/>
        <end position="248"/>
    </location>
</feature>
<dbReference type="PROSITE" id="PS51294">
    <property type="entry name" value="HTH_MYB"/>
    <property type="match status" value="2"/>
</dbReference>
<name>A0A9R0IEB8_SPIOL</name>
<dbReference type="RefSeq" id="XP_021847621.2">
    <property type="nucleotide sequence ID" value="XM_021991929.2"/>
</dbReference>
<dbReference type="InterPro" id="IPR017930">
    <property type="entry name" value="Myb_dom"/>
</dbReference>
<evidence type="ECO:0000256" key="2">
    <source>
        <dbReference type="ARBA" id="ARBA00023242"/>
    </source>
</evidence>
<keyword evidence="6" id="KW-1185">Reference proteome</keyword>
<evidence type="ECO:0000313" key="7">
    <source>
        <dbReference type="RefSeq" id="XP_021847621.2"/>
    </source>
</evidence>
<organism evidence="6 7">
    <name type="scientific">Spinacia oleracea</name>
    <name type="common">Spinach</name>
    <dbReference type="NCBI Taxonomy" id="3562"/>
    <lineage>
        <taxon>Eukaryota</taxon>
        <taxon>Viridiplantae</taxon>
        <taxon>Streptophyta</taxon>
        <taxon>Embryophyta</taxon>
        <taxon>Tracheophyta</taxon>
        <taxon>Spermatophyta</taxon>
        <taxon>Magnoliopsida</taxon>
        <taxon>eudicotyledons</taxon>
        <taxon>Gunneridae</taxon>
        <taxon>Pentapetalae</taxon>
        <taxon>Caryophyllales</taxon>
        <taxon>Chenopodiaceae</taxon>
        <taxon>Chenopodioideae</taxon>
        <taxon>Anserineae</taxon>
        <taxon>Spinacia</taxon>
    </lineage>
</organism>
<dbReference type="Proteomes" id="UP000813463">
    <property type="component" value="Chromosome 5"/>
</dbReference>
<feature type="domain" description="Myb-like" evidence="4">
    <location>
        <begin position="147"/>
        <end position="193"/>
    </location>
</feature>
<dbReference type="KEGG" id="soe:110787316"/>
<reference evidence="7" key="2">
    <citation type="submission" date="2025-08" db="UniProtKB">
        <authorList>
            <consortium name="RefSeq"/>
        </authorList>
    </citation>
    <scope>IDENTIFICATION</scope>
    <source>
        <tissue evidence="7">Leaf</tissue>
    </source>
</reference>
<protein>
    <submittedName>
        <fullName evidence="7">Transcription factor MYB64-like</fullName>
    </submittedName>
</protein>
<feature type="domain" description="HTH myb-type" evidence="5">
    <location>
        <begin position="142"/>
        <end position="197"/>
    </location>
</feature>
<dbReference type="GO" id="GO:0000981">
    <property type="term" value="F:DNA-binding transcription factor activity, RNA polymerase II-specific"/>
    <property type="evidence" value="ECO:0000318"/>
    <property type="project" value="GO_Central"/>
</dbReference>
<dbReference type="InterPro" id="IPR009057">
    <property type="entry name" value="Homeodomain-like_sf"/>
</dbReference>
<evidence type="ECO:0000259" key="4">
    <source>
        <dbReference type="PROSITE" id="PS50090"/>
    </source>
</evidence>
<feature type="region of interest" description="Disordered" evidence="3">
    <location>
        <begin position="232"/>
        <end position="264"/>
    </location>
</feature>
<dbReference type="PANTHER" id="PTHR45614">
    <property type="entry name" value="MYB PROTEIN-RELATED"/>
    <property type="match status" value="1"/>
</dbReference>
<dbReference type="InterPro" id="IPR050560">
    <property type="entry name" value="MYB_TF"/>
</dbReference>
<dbReference type="GeneID" id="110787316"/>
<evidence type="ECO:0000256" key="1">
    <source>
        <dbReference type="ARBA" id="ARBA00004123"/>
    </source>
</evidence>
<gene>
    <name evidence="7" type="primary">LOC110787316</name>
</gene>
<comment type="subcellular location">
    <subcellularLocation>
        <location evidence="1">Nucleus</location>
    </subcellularLocation>
</comment>